<dbReference type="PANTHER" id="PTHR47504:SF5">
    <property type="entry name" value="RIGHT ORIGIN-BINDING PROTEIN"/>
    <property type="match status" value="1"/>
</dbReference>
<reference evidence="5 6" key="1">
    <citation type="submission" date="2015-02" db="EMBL/GenBank/DDBJ databases">
        <title>Whole genome shotgun sequencing of cultured foodborne pathogen.</title>
        <authorList>
            <person name="Timme R."/>
            <person name="Allard M.W."/>
            <person name="Strain E."/>
            <person name="Evans P.S."/>
            <person name="Brown E."/>
        </authorList>
    </citation>
    <scope>NUCLEOTIDE SEQUENCE [LARGE SCALE GENOMIC DNA]</scope>
    <source>
        <strain evidence="5 6">GCSL-TSO-24</strain>
    </source>
</reference>
<dbReference type="GO" id="GO:0043565">
    <property type="term" value="F:sequence-specific DNA binding"/>
    <property type="evidence" value="ECO:0007669"/>
    <property type="project" value="InterPro"/>
</dbReference>
<dbReference type="PATRIC" id="fig|582.24.peg.2901"/>
<dbReference type="PANTHER" id="PTHR47504">
    <property type="entry name" value="RIGHT ORIGIN-BINDING PROTEIN"/>
    <property type="match status" value="1"/>
</dbReference>
<gene>
    <name evidence="5" type="ORF">UA45_09335</name>
</gene>
<dbReference type="Proteomes" id="UP000032582">
    <property type="component" value="Unassembled WGS sequence"/>
</dbReference>
<dbReference type="InterPro" id="IPR011256">
    <property type="entry name" value="Reg_factor_effector_dom_sf"/>
</dbReference>
<dbReference type="NCBIfam" id="NF011701">
    <property type="entry name" value="PRK15121.1"/>
    <property type="match status" value="1"/>
</dbReference>
<dbReference type="AlphaFoldDB" id="A0A0D8LB13"/>
<evidence type="ECO:0000259" key="4">
    <source>
        <dbReference type="PROSITE" id="PS01124"/>
    </source>
</evidence>
<dbReference type="InterPro" id="IPR058147">
    <property type="entry name" value="Rob"/>
</dbReference>
<proteinExistence type="predicted"/>
<dbReference type="SUPFAM" id="SSF46689">
    <property type="entry name" value="Homeodomain-like"/>
    <property type="match status" value="2"/>
</dbReference>
<dbReference type="InterPro" id="IPR010499">
    <property type="entry name" value="AraC_E-bd"/>
</dbReference>
<evidence type="ECO:0000313" key="5">
    <source>
        <dbReference type="EMBL" id="KJF77943.1"/>
    </source>
</evidence>
<evidence type="ECO:0000256" key="2">
    <source>
        <dbReference type="ARBA" id="ARBA00023125"/>
    </source>
</evidence>
<dbReference type="SMART" id="SM00342">
    <property type="entry name" value="HTH_ARAC"/>
    <property type="match status" value="1"/>
</dbReference>
<evidence type="ECO:0000256" key="3">
    <source>
        <dbReference type="ARBA" id="ARBA00023163"/>
    </source>
</evidence>
<dbReference type="NCBIfam" id="NF012228">
    <property type="entry name" value="RobA_TF"/>
    <property type="match status" value="1"/>
</dbReference>
<dbReference type="InterPro" id="IPR029442">
    <property type="entry name" value="GyrI-like"/>
</dbReference>
<dbReference type="PROSITE" id="PS01124">
    <property type="entry name" value="HTH_ARAC_FAMILY_2"/>
    <property type="match status" value="1"/>
</dbReference>
<dbReference type="Gene3D" id="3.20.80.10">
    <property type="entry name" value="Regulatory factor, effector binding domain"/>
    <property type="match status" value="1"/>
</dbReference>
<dbReference type="SUPFAM" id="SSF55136">
    <property type="entry name" value="Probable bacterial effector-binding domain"/>
    <property type="match status" value="1"/>
</dbReference>
<feature type="domain" description="HTH araC/xylS-type" evidence="4">
    <location>
        <begin position="8"/>
        <end position="106"/>
    </location>
</feature>
<dbReference type="InterPro" id="IPR050959">
    <property type="entry name" value="MarA-like"/>
</dbReference>
<dbReference type="PRINTS" id="PR00032">
    <property type="entry name" value="HTHARAC"/>
</dbReference>
<evidence type="ECO:0000313" key="6">
    <source>
        <dbReference type="Proteomes" id="UP000032582"/>
    </source>
</evidence>
<name>A0A0D8LB13_MORMO</name>
<dbReference type="InterPro" id="IPR020449">
    <property type="entry name" value="Tscrpt_reg_AraC-type_HTH"/>
</dbReference>
<dbReference type="PROSITE" id="PS00041">
    <property type="entry name" value="HTH_ARAC_FAMILY_1"/>
    <property type="match status" value="1"/>
</dbReference>
<evidence type="ECO:0000256" key="1">
    <source>
        <dbReference type="ARBA" id="ARBA00023015"/>
    </source>
</evidence>
<dbReference type="SMART" id="SM00871">
    <property type="entry name" value="AraC_E_bind"/>
    <property type="match status" value="1"/>
</dbReference>
<dbReference type="Pfam" id="PF12833">
    <property type="entry name" value="HTH_18"/>
    <property type="match status" value="1"/>
</dbReference>
<accession>A0A0D8LB13</accession>
<dbReference type="FunFam" id="1.10.10.60:FF:000030">
    <property type="entry name" value="DNA-binding transcriptional regulator SoxS"/>
    <property type="match status" value="1"/>
</dbReference>
<sequence>MDQTSIIRDLLRWLDEHLDQPLSLDNVAAKAGYSKWHLQRMFKDVTGEAIGAYIRARRLSRAAIALRLTARPILDIALQYRFDSQQTFTRAFKKQFNKTPALYRRLDEWCSDGICSAILLDDTPMPEHEFVTLPPITVAGIEHSCSHRLEDWATACTHMRQEFWLHHISVAKTIPDYVYGLYRTTRNPDKEDEQTVTYTTAVKKDTAAFTTEENVREMEMPGGEYLCFTFSGIPYRSAIQDFLFTIYGQCVPRLGITRRRGYDIERYKLKKGAGIRYPDVADVDDTDPRHHIEEFKYYIPVRRNPQ</sequence>
<protein>
    <submittedName>
        <fullName evidence="5">Transcriptional regulator</fullName>
    </submittedName>
</protein>
<dbReference type="Gene3D" id="1.10.10.60">
    <property type="entry name" value="Homeodomain-like"/>
    <property type="match status" value="2"/>
</dbReference>
<keyword evidence="1" id="KW-0805">Transcription regulation</keyword>
<keyword evidence="3" id="KW-0804">Transcription</keyword>
<organism evidence="5 6">
    <name type="scientific">Morganella morganii</name>
    <name type="common">Proteus morganii</name>
    <dbReference type="NCBI Taxonomy" id="582"/>
    <lineage>
        <taxon>Bacteria</taxon>
        <taxon>Pseudomonadati</taxon>
        <taxon>Pseudomonadota</taxon>
        <taxon>Gammaproteobacteria</taxon>
        <taxon>Enterobacterales</taxon>
        <taxon>Morganellaceae</taxon>
        <taxon>Morganella</taxon>
    </lineage>
</organism>
<dbReference type="EMBL" id="JZSH01000088">
    <property type="protein sequence ID" value="KJF77943.1"/>
    <property type="molecule type" value="Genomic_DNA"/>
</dbReference>
<dbReference type="Pfam" id="PF06445">
    <property type="entry name" value="GyrI-like"/>
    <property type="match status" value="1"/>
</dbReference>
<dbReference type="InterPro" id="IPR018062">
    <property type="entry name" value="HTH_AraC-typ_CS"/>
</dbReference>
<comment type="caution">
    <text evidence="5">The sequence shown here is derived from an EMBL/GenBank/DDBJ whole genome shotgun (WGS) entry which is preliminary data.</text>
</comment>
<keyword evidence="2" id="KW-0238">DNA-binding</keyword>
<dbReference type="GO" id="GO:0003700">
    <property type="term" value="F:DNA-binding transcription factor activity"/>
    <property type="evidence" value="ECO:0007669"/>
    <property type="project" value="InterPro"/>
</dbReference>
<dbReference type="InterPro" id="IPR018060">
    <property type="entry name" value="HTH_AraC"/>
</dbReference>
<dbReference type="InterPro" id="IPR009057">
    <property type="entry name" value="Homeodomain-like_sf"/>
</dbReference>